<dbReference type="Proteomes" id="UP000050378">
    <property type="component" value="Unassembled WGS sequence"/>
</dbReference>
<evidence type="ECO:0000313" key="2">
    <source>
        <dbReference type="EMBL" id="KPM80767.1"/>
    </source>
</evidence>
<proteinExistence type="predicted"/>
<comment type="caution">
    <text evidence="2">The sequence shown here is derived from an EMBL/GenBank/DDBJ whole genome shotgun (WGS) entry which is preliminary data.</text>
</comment>
<name>A0A0P7E4T6_9GAMM</name>
<dbReference type="InterPro" id="IPR002938">
    <property type="entry name" value="FAD-bd"/>
</dbReference>
<dbReference type="RefSeq" id="WP_054554545.1">
    <property type="nucleotide sequence ID" value="NZ_LJTC01000015.1"/>
</dbReference>
<dbReference type="STRING" id="570156.AOG27_18865"/>
<dbReference type="Gene3D" id="3.50.50.60">
    <property type="entry name" value="FAD/NAD(P)-binding domain"/>
    <property type="match status" value="1"/>
</dbReference>
<protein>
    <submittedName>
        <fullName evidence="2">FAD-dependent oxidoreductase</fullName>
    </submittedName>
</protein>
<dbReference type="PANTHER" id="PTHR43747">
    <property type="entry name" value="FAD-BINDING PROTEIN"/>
    <property type="match status" value="1"/>
</dbReference>
<dbReference type="PANTHER" id="PTHR43747:SF1">
    <property type="entry name" value="SLR1998 PROTEIN"/>
    <property type="match status" value="1"/>
</dbReference>
<dbReference type="GO" id="GO:0071949">
    <property type="term" value="F:FAD binding"/>
    <property type="evidence" value="ECO:0007669"/>
    <property type="project" value="InterPro"/>
</dbReference>
<dbReference type="InterPro" id="IPR050816">
    <property type="entry name" value="Flavin-dep_Halogenase_NPB"/>
</dbReference>
<dbReference type="OrthoDB" id="103324at2"/>
<gene>
    <name evidence="2" type="ORF">AOG27_18865</name>
</gene>
<dbReference type="PATRIC" id="fig|570156.3.peg.1698"/>
<sequence>MNNQVQQADVVIIGAGPSGAVAASLLVKKGWHVVVLEQQTFPRFSIGESLLPQCMSFLAEAGLEQPVQTQAQSLGFQFKNGAAFQRRGDHTTIDFTEKFSEGPGTTFQVKRADFDKCLADGAMQQGAEIRYQHSVLAFTDCEDGALLDVTDENQQRYQIKGRFVLDASGFGRVLPRLLDLESASNFPVRWAFFSHFKDNISAPQFDREKILINVHPEHKDIWYWLIPFSDGTASIGVVGKPEQLNDKQPLAGLNEFIEQDSYLSELLANREAIGEARAIKGYSANVSSLYGEHFALLGNAGEFLDPVFSSGVTIALKSASLVAPLVDSYLRGEQVDFKNDYSEPLQQGVNCFRTYVSAWYDGSFQDVIFYSEKNQQVRELISAILAGYAWDLQNPFVKQSNKRLNTLVELCRD</sequence>
<accession>A0A0P7E4T6</accession>
<reference evidence="2 3" key="1">
    <citation type="submission" date="2015-09" db="EMBL/GenBank/DDBJ databases">
        <title>Draft Genome Sequence of Pseudoalteromonas lipolytica UCD-48B.</title>
        <authorList>
            <person name="Krusor M."/>
            <person name="Coil D.A."/>
            <person name="Lang J.M."/>
            <person name="Eisen J.A."/>
            <person name="Alexiev A."/>
        </authorList>
    </citation>
    <scope>NUCLEOTIDE SEQUENCE [LARGE SCALE GENOMIC DNA]</scope>
    <source>
        <strain evidence="2 3">UCD-48B</strain>
    </source>
</reference>
<dbReference type="EMBL" id="LJTC01000015">
    <property type="protein sequence ID" value="KPM80767.1"/>
    <property type="molecule type" value="Genomic_DNA"/>
</dbReference>
<evidence type="ECO:0000259" key="1">
    <source>
        <dbReference type="Pfam" id="PF01494"/>
    </source>
</evidence>
<organism evidence="2 3">
    <name type="scientific">Pseudoalteromonas lipolytica</name>
    <dbReference type="NCBI Taxonomy" id="570156"/>
    <lineage>
        <taxon>Bacteria</taxon>
        <taxon>Pseudomonadati</taxon>
        <taxon>Pseudomonadota</taxon>
        <taxon>Gammaproteobacteria</taxon>
        <taxon>Alteromonadales</taxon>
        <taxon>Pseudoalteromonadaceae</taxon>
        <taxon>Pseudoalteromonas</taxon>
    </lineage>
</organism>
<feature type="domain" description="FAD-binding" evidence="1">
    <location>
        <begin position="8"/>
        <end position="199"/>
    </location>
</feature>
<dbReference type="InterPro" id="IPR036188">
    <property type="entry name" value="FAD/NAD-bd_sf"/>
</dbReference>
<dbReference type="Pfam" id="PF01494">
    <property type="entry name" value="FAD_binding_3"/>
    <property type="match status" value="1"/>
</dbReference>
<dbReference type="AlphaFoldDB" id="A0A0P7E4T6"/>
<evidence type="ECO:0000313" key="3">
    <source>
        <dbReference type="Proteomes" id="UP000050378"/>
    </source>
</evidence>
<dbReference type="SUPFAM" id="SSF51905">
    <property type="entry name" value="FAD/NAD(P)-binding domain"/>
    <property type="match status" value="1"/>
</dbReference>